<geneLocation type="plasmid" evidence="5">
    <name>ppl17-1</name>
</geneLocation>
<evidence type="ECO:0000313" key="5">
    <source>
        <dbReference type="Proteomes" id="UP000503447"/>
    </source>
</evidence>
<keyword evidence="2" id="KW-0433">Leucine-rich repeat</keyword>
<dbReference type="KEGG" id="ftj:FTUN_8985"/>
<dbReference type="Pfam" id="PF13516">
    <property type="entry name" value="LRR_6"/>
    <property type="match status" value="3"/>
</dbReference>
<sequence length="334" mass="35638">MTHSKIKNIIAALPVDTAERQAFGRELAARGEPLGEFILVQCELARLQQLIPPPLSRSMPADRVSALTEQFQNLTRREGDLWKRYAQDWTQPAKELGVGDVLFVNGAPDTLYIDDATAFAANIDAIVQTLPTARRVSFRFPDIMEVSQKEVIRTVCSAPNLSHFETIGFVGWDGDRIASVMATSPNLNGLQTLDLLDCNVGPAGATAIFRSKHLRSLRQLDLSGNPIGPAGVAAVGESSLRALKTLRLLSTGIGDAGAHALSKGAAALPSLRRLDVSDNPLSLDAISAILNSPALARVTVDISTDHLPAAIAAGINKKLSEHNDFGQGANAGRE</sequence>
<evidence type="ECO:0000256" key="2">
    <source>
        <dbReference type="ARBA" id="ARBA00022614"/>
    </source>
</evidence>
<keyword evidence="3" id="KW-0677">Repeat</keyword>
<reference evidence="4 5" key="1">
    <citation type="submission" date="2020-05" db="EMBL/GenBank/DDBJ databases">
        <title>Frigoriglobus tundricola gen. nov., sp. nov., a psychrotolerant cellulolytic planctomycete of the family Gemmataceae with two divergent copies of 16S rRNA gene.</title>
        <authorList>
            <person name="Kulichevskaya I.S."/>
            <person name="Ivanova A.A."/>
            <person name="Naumoff D.G."/>
            <person name="Beletsky A.V."/>
            <person name="Rijpstra W.I.C."/>
            <person name="Sinninghe Damste J.S."/>
            <person name="Mardanov A.V."/>
            <person name="Ravin N.V."/>
            <person name="Dedysh S.N."/>
        </authorList>
    </citation>
    <scope>NUCLEOTIDE SEQUENCE [LARGE SCALE GENOMIC DNA]</scope>
    <source>
        <strain evidence="4 5">PL17</strain>
        <plasmid evidence="5">ppl17-1</plasmid>
    </source>
</reference>
<dbReference type="Proteomes" id="UP000503447">
    <property type="component" value="Plasmid pPL17-1"/>
</dbReference>
<dbReference type="SMART" id="SM00368">
    <property type="entry name" value="LRR_RI"/>
    <property type="match status" value="4"/>
</dbReference>
<evidence type="ECO:0000256" key="3">
    <source>
        <dbReference type="ARBA" id="ARBA00022737"/>
    </source>
</evidence>
<keyword evidence="4" id="KW-0614">Plasmid</keyword>
<gene>
    <name evidence="4" type="ORF">FTUN_8985</name>
</gene>
<dbReference type="GO" id="GO:0006913">
    <property type="term" value="P:nucleocytoplasmic transport"/>
    <property type="evidence" value="ECO:0007669"/>
    <property type="project" value="TreeGrafter"/>
</dbReference>
<dbReference type="PANTHER" id="PTHR24113">
    <property type="entry name" value="RAN GTPASE-ACTIVATING PROTEIN 1"/>
    <property type="match status" value="1"/>
</dbReference>
<dbReference type="Gene3D" id="3.80.10.10">
    <property type="entry name" value="Ribonuclease Inhibitor"/>
    <property type="match status" value="2"/>
</dbReference>
<dbReference type="EMBL" id="CP053453">
    <property type="protein sequence ID" value="QJX01341.1"/>
    <property type="molecule type" value="Genomic_DNA"/>
</dbReference>
<dbReference type="InterPro" id="IPR032675">
    <property type="entry name" value="LRR_dom_sf"/>
</dbReference>
<dbReference type="GO" id="GO:0031267">
    <property type="term" value="F:small GTPase binding"/>
    <property type="evidence" value="ECO:0007669"/>
    <property type="project" value="TreeGrafter"/>
</dbReference>
<protein>
    <recommendedName>
        <fullName evidence="6">Leucine Rich repeats (2 copies)</fullName>
    </recommendedName>
</protein>
<proteinExistence type="predicted"/>
<dbReference type="PANTHER" id="PTHR24113:SF12">
    <property type="entry name" value="RAN GTPASE-ACTIVATING PROTEIN 1"/>
    <property type="match status" value="1"/>
</dbReference>
<keyword evidence="5" id="KW-1185">Reference proteome</keyword>
<dbReference type="GO" id="GO:0048471">
    <property type="term" value="C:perinuclear region of cytoplasm"/>
    <property type="evidence" value="ECO:0007669"/>
    <property type="project" value="TreeGrafter"/>
</dbReference>
<dbReference type="GO" id="GO:0005829">
    <property type="term" value="C:cytosol"/>
    <property type="evidence" value="ECO:0007669"/>
    <property type="project" value="TreeGrafter"/>
</dbReference>
<dbReference type="InterPro" id="IPR001611">
    <property type="entry name" value="Leu-rich_rpt"/>
</dbReference>
<dbReference type="SUPFAM" id="SSF52047">
    <property type="entry name" value="RNI-like"/>
    <property type="match status" value="1"/>
</dbReference>
<organism evidence="4 5">
    <name type="scientific">Frigoriglobus tundricola</name>
    <dbReference type="NCBI Taxonomy" id="2774151"/>
    <lineage>
        <taxon>Bacteria</taxon>
        <taxon>Pseudomonadati</taxon>
        <taxon>Planctomycetota</taxon>
        <taxon>Planctomycetia</taxon>
        <taxon>Gemmatales</taxon>
        <taxon>Gemmataceae</taxon>
        <taxon>Frigoriglobus</taxon>
    </lineage>
</organism>
<keyword evidence="1" id="KW-0343">GTPase activation</keyword>
<dbReference type="AlphaFoldDB" id="A0A6M5Z7M1"/>
<evidence type="ECO:0000313" key="4">
    <source>
        <dbReference type="EMBL" id="QJX01341.1"/>
    </source>
</evidence>
<name>A0A6M5Z7M1_9BACT</name>
<evidence type="ECO:0008006" key="6">
    <source>
        <dbReference type="Google" id="ProtNLM"/>
    </source>
</evidence>
<dbReference type="GO" id="GO:0005096">
    <property type="term" value="F:GTPase activator activity"/>
    <property type="evidence" value="ECO:0007669"/>
    <property type="project" value="UniProtKB-KW"/>
</dbReference>
<accession>A0A6M5Z7M1</accession>
<dbReference type="InterPro" id="IPR027038">
    <property type="entry name" value="RanGap"/>
</dbReference>
<evidence type="ECO:0000256" key="1">
    <source>
        <dbReference type="ARBA" id="ARBA00022468"/>
    </source>
</evidence>